<dbReference type="RefSeq" id="WP_223912194.1">
    <property type="nucleotide sequence ID" value="NZ_AP024238.1"/>
</dbReference>
<keyword evidence="1" id="KW-0328">Glycosyltransferase</keyword>
<evidence type="ECO:0000313" key="3">
    <source>
        <dbReference type="EMBL" id="BCO27354.1"/>
    </source>
</evidence>
<accession>A0ABN6D5T1</accession>
<gene>
    <name evidence="3" type="ORF">MIZ03_2242</name>
</gene>
<evidence type="ECO:0000313" key="4">
    <source>
        <dbReference type="Proteomes" id="UP000824366"/>
    </source>
</evidence>
<dbReference type="SUPFAM" id="SSF53756">
    <property type="entry name" value="UDP-Glycosyltransferase/glycogen phosphorylase"/>
    <property type="match status" value="1"/>
</dbReference>
<dbReference type="Pfam" id="PF01075">
    <property type="entry name" value="Glyco_transf_9"/>
    <property type="match status" value="1"/>
</dbReference>
<reference evidence="3 4" key="1">
    <citation type="journal article" date="2021" name="Microbiol. Spectr.">
        <title>A Single Bacterium Capable of Oxidation and Reduction of Iron at Circumneutral pH.</title>
        <authorList>
            <person name="Kato S."/>
            <person name="Ohkuma M."/>
        </authorList>
    </citation>
    <scope>NUCLEOTIDE SEQUENCE [LARGE SCALE GENOMIC DNA]</scope>
    <source>
        <strain evidence="3 4">MIZ03</strain>
    </source>
</reference>
<keyword evidence="2" id="KW-0808">Transferase</keyword>
<dbReference type="InterPro" id="IPR051199">
    <property type="entry name" value="LPS_LOS_Heptosyltrfase"/>
</dbReference>
<keyword evidence="4" id="KW-1185">Reference proteome</keyword>
<dbReference type="Proteomes" id="UP000824366">
    <property type="component" value="Chromosome"/>
</dbReference>
<sequence length="395" mass="42939">MIKRVLEVIITWVILKVDVLVLKSIPRVGQAGIALIRLDAIGDFIIWLDSAKEYRHLYPNQKITLIANSAWADMAIQLPYWDEVWPISTRHLDVRHPLKRWQLLRRFRRGGFYTAIQPTFSRSVLHGDSVMRATGATYRIGSAGDLAIATAAGQKMSNRWYTQLLPANPSPMMELLRNAEFVSHLAGVPHQAALAQLPHLAKLPIALQPTAPYFIVFPGASWSGRQWSVAQFAGALSALQRRYGWKPVLCGARNEAALCQTIANAATVNCINLAGQTNLSELAEVIRGAQLLIGNETSAVHIAAAVGTPAVCILGGGHYGRFMPYPDTVPGIKPVAVAVPMPCYRCNWLCNQPHDPSDPVPCVSKISVASVLAAAQQALDAAQAPYAIPTVSHTG</sequence>
<evidence type="ECO:0008006" key="5">
    <source>
        <dbReference type="Google" id="ProtNLM"/>
    </source>
</evidence>
<dbReference type="InterPro" id="IPR002201">
    <property type="entry name" value="Glyco_trans_9"/>
</dbReference>
<dbReference type="CDD" id="cd03789">
    <property type="entry name" value="GT9_LPS_heptosyltransferase"/>
    <property type="match status" value="1"/>
</dbReference>
<dbReference type="PANTHER" id="PTHR30160">
    <property type="entry name" value="TETRAACYLDISACCHARIDE 4'-KINASE-RELATED"/>
    <property type="match status" value="1"/>
</dbReference>
<organism evidence="3 4">
    <name type="scientific">Rhodoferax lithotrophicus</name>
    <dbReference type="NCBI Taxonomy" id="2798804"/>
    <lineage>
        <taxon>Bacteria</taxon>
        <taxon>Pseudomonadati</taxon>
        <taxon>Pseudomonadota</taxon>
        <taxon>Betaproteobacteria</taxon>
        <taxon>Burkholderiales</taxon>
        <taxon>Comamonadaceae</taxon>
        <taxon>Rhodoferax</taxon>
    </lineage>
</organism>
<dbReference type="EMBL" id="AP024238">
    <property type="protein sequence ID" value="BCO27354.1"/>
    <property type="molecule type" value="Genomic_DNA"/>
</dbReference>
<proteinExistence type="predicted"/>
<name>A0ABN6D5T1_9BURK</name>
<evidence type="ECO:0000256" key="2">
    <source>
        <dbReference type="ARBA" id="ARBA00022679"/>
    </source>
</evidence>
<evidence type="ECO:0000256" key="1">
    <source>
        <dbReference type="ARBA" id="ARBA00022676"/>
    </source>
</evidence>
<dbReference type="Gene3D" id="3.40.50.2000">
    <property type="entry name" value="Glycogen Phosphorylase B"/>
    <property type="match status" value="2"/>
</dbReference>
<protein>
    <recommendedName>
        <fullName evidence="5">Glycosyl transferase family 9</fullName>
    </recommendedName>
</protein>
<dbReference type="PANTHER" id="PTHR30160:SF1">
    <property type="entry name" value="LIPOPOLYSACCHARIDE 1,2-N-ACETYLGLUCOSAMINETRANSFERASE-RELATED"/>
    <property type="match status" value="1"/>
</dbReference>